<dbReference type="EMBL" id="JBBWRZ010000005">
    <property type="protein sequence ID" value="KAK8235715.1"/>
    <property type="molecule type" value="Genomic_DNA"/>
</dbReference>
<dbReference type="SUPFAM" id="SSF53474">
    <property type="entry name" value="alpha/beta-Hydrolases"/>
    <property type="match status" value="1"/>
</dbReference>
<dbReference type="InterPro" id="IPR000073">
    <property type="entry name" value="AB_hydrolase_1"/>
</dbReference>
<proteinExistence type="inferred from homology"/>
<comment type="caution">
    <text evidence="4">The sequence shown here is derived from an EMBL/GenBank/DDBJ whole genome shotgun (WGS) entry which is preliminary data.</text>
</comment>
<dbReference type="PRINTS" id="PR00412">
    <property type="entry name" value="EPOXHYDRLASE"/>
</dbReference>
<protein>
    <submittedName>
        <fullName evidence="4">Epoxide hydrolase-like protein</fullName>
    </submittedName>
</protein>
<dbReference type="InterPro" id="IPR029058">
    <property type="entry name" value="AB_hydrolase_fold"/>
</dbReference>
<evidence type="ECO:0000256" key="1">
    <source>
        <dbReference type="ARBA" id="ARBA00022801"/>
    </source>
</evidence>
<evidence type="ECO:0000313" key="4">
    <source>
        <dbReference type="EMBL" id="KAK8235715.1"/>
    </source>
</evidence>
<sequence>MASVTPIDPISDPRVEHKTTVLNGHTYHYIFGVPKSGQFKATIVLVHGWPDLSFGWRYQIPALFEMGYRVAALDMMGYGGTDAPRVPPESNISFYGFKRASDDIAELARQLNAPQIVLGGHDWGGAVVYRVALWYPKLVSHIFAISTPYSPPSKTYMSIEDVVNGPLPQFRYQLQLAAGDAEVLTTKEELRNFMKFVSGGRGPNGEYGFHPLKGIILENLPKLERGPFMTEKELDFYAEQYSKNGLNGPLSWYRTRKVNYEEELALTNPNIDAHVLFIATAKDAVLKPEMSLGMEKFIPNLTRSSVDANHFGQWEKPDEINQIIKDWSEKVVFAGEKSSL</sequence>
<dbReference type="Pfam" id="PF00561">
    <property type="entry name" value="Abhydrolase_1"/>
    <property type="match status" value="1"/>
</dbReference>
<dbReference type="InterPro" id="IPR000639">
    <property type="entry name" value="Epox_hydrolase-like"/>
</dbReference>
<reference evidence="4 5" key="1">
    <citation type="submission" date="2024-04" db="EMBL/GenBank/DDBJ databases">
        <title>Phyllosticta paracitricarpa is synonymous to the EU quarantine fungus P. citricarpa based on phylogenomic analyses.</title>
        <authorList>
            <consortium name="Lawrence Berkeley National Laboratory"/>
            <person name="Van Ingen-Buijs V.A."/>
            <person name="Van Westerhoven A.C."/>
            <person name="Haridas S."/>
            <person name="Skiadas P."/>
            <person name="Martin F."/>
            <person name="Groenewald J.Z."/>
            <person name="Crous P.W."/>
            <person name="Seidl M.F."/>
        </authorList>
    </citation>
    <scope>NUCLEOTIDE SEQUENCE [LARGE SCALE GENOMIC DNA]</scope>
    <source>
        <strain evidence="4 5">CBS 123374</strain>
    </source>
</reference>
<accession>A0ABR1YQJ9</accession>
<keyword evidence="1" id="KW-0378">Hydrolase</keyword>
<comment type="similarity">
    <text evidence="2">Belongs to the AB hydrolase superfamily. Epoxide hydrolase family.</text>
</comment>
<dbReference type="PRINTS" id="PR00111">
    <property type="entry name" value="ABHYDROLASE"/>
</dbReference>
<feature type="domain" description="AB hydrolase-1" evidence="3">
    <location>
        <begin position="42"/>
        <end position="317"/>
    </location>
</feature>
<name>A0ABR1YQJ9_9PEZI</name>
<organism evidence="4 5">
    <name type="scientific">Phyllosticta capitalensis</name>
    <dbReference type="NCBI Taxonomy" id="121624"/>
    <lineage>
        <taxon>Eukaryota</taxon>
        <taxon>Fungi</taxon>
        <taxon>Dikarya</taxon>
        <taxon>Ascomycota</taxon>
        <taxon>Pezizomycotina</taxon>
        <taxon>Dothideomycetes</taxon>
        <taxon>Dothideomycetes incertae sedis</taxon>
        <taxon>Botryosphaeriales</taxon>
        <taxon>Phyllostictaceae</taxon>
        <taxon>Phyllosticta</taxon>
    </lineage>
</organism>
<evidence type="ECO:0000256" key="2">
    <source>
        <dbReference type="ARBA" id="ARBA00038334"/>
    </source>
</evidence>
<gene>
    <name evidence="4" type="ORF">HDK90DRAFT_254060</name>
</gene>
<dbReference type="PANTHER" id="PTHR43329">
    <property type="entry name" value="EPOXIDE HYDROLASE"/>
    <property type="match status" value="1"/>
</dbReference>
<keyword evidence="5" id="KW-1185">Reference proteome</keyword>
<dbReference type="Gene3D" id="3.40.50.1820">
    <property type="entry name" value="alpha/beta hydrolase"/>
    <property type="match status" value="1"/>
</dbReference>
<dbReference type="Proteomes" id="UP001492380">
    <property type="component" value="Unassembled WGS sequence"/>
</dbReference>
<evidence type="ECO:0000259" key="3">
    <source>
        <dbReference type="Pfam" id="PF00561"/>
    </source>
</evidence>
<evidence type="ECO:0000313" key="5">
    <source>
        <dbReference type="Proteomes" id="UP001492380"/>
    </source>
</evidence>